<keyword evidence="1" id="KW-0472">Membrane</keyword>
<feature type="transmembrane region" description="Helical" evidence="1">
    <location>
        <begin position="66"/>
        <end position="85"/>
    </location>
</feature>
<organism evidence="2 3">
    <name type="scientific">Thauera linaloolentis (strain DSM 12138 / JCM 21573 / CCUG 41526 / CIP 105981 / IAM 15112 / NBRC 102519 / 47Lol)</name>
    <dbReference type="NCBI Taxonomy" id="1123367"/>
    <lineage>
        <taxon>Bacteria</taxon>
        <taxon>Pseudomonadati</taxon>
        <taxon>Pseudomonadota</taxon>
        <taxon>Betaproteobacteria</taxon>
        <taxon>Rhodocyclales</taxon>
        <taxon>Zoogloeaceae</taxon>
        <taxon>Thauera</taxon>
    </lineage>
</organism>
<dbReference type="eggNOG" id="ENOG50334VY">
    <property type="taxonomic scope" value="Bacteria"/>
</dbReference>
<keyword evidence="1" id="KW-1133">Transmembrane helix</keyword>
<reference evidence="2 3" key="1">
    <citation type="submission" date="2012-09" db="EMBL/GenBank/DDBJ databases">
        <title>Draft Genome Sequences of 6 Strains from Genus Thauera.</title>
        <authorList>
            <person name="Liu B."/>
            <person name="Shapleigh J.P."/>
            <person name="Frostegard A.H."/>
        </authorList>
    </citation>
    <scope>NUCLEOTIDE SEQUENCE [LARGE SCALE GENOMIC DNA]</scope>
    <source>
        <strain evidence="3">47Lol / DSM 12138</strain>
    </source>
</reference>
<protein>
    <recommendedName>
        <fullName evidence="4">Thiosulfate reductase</fullName>
    </recommendedName>
</protein>
<dbReference type="AlphaFoldDB" id="N6Z2U1"/>
<sequence length="96" mass="10215">MSEIRKLDLAWLGLVLLSVGGAALGGRPDAGLGVTALVALVMGIKVRIVCDHYLELPTATRRIRRAMYAFCYGMPIVVILTSAFGDTLARLTGALI</sequence>
<dbReference type="OrthoDB" id="8527397at2"/>
<feature type="transmembrane region" description="Helical" evidence="1">
    <location>
        <begin position="35"/>
        <end position="54"/>
    </location>
</feature>
<accession>N6Z2U1</accession>
<comment type="caution">
    <text evidence="2">The sequence shown here is derived from an EMBL/GenBank/DDBJ whole genome shotgun (WGS) entry which is preliminary data.</text>
</comment>
<dbReference type="Proteomes" id="UP000013232">
    <property type="component" value="Unassembled WGS sequence"/>
</dbReference>
<name>N6Z2U1_THAL4</name>
<evidence type="ECO:0008006" key="4">
    <source>
        <dbReference type="Google" id="ProtNLM"/>
    </source>
</evidence>
<dbReference type="STRING" id="1123367.GCA_000621305_00863"/>
<dbReference type="RefSeq" id="WP_004336359.1">
    <property type="nucleotide sequence ID" value="NZ_AMXE01000021.1"/>
</dbReference>
<keyword evidence="1" id="KW-0812">Transmembrane</keyword>
<keyword evidence="3" id="KW-1185">Reference proteome</keyword>
<proteinExistence type="predicted"/>
<evidence type="ECO:0000313" key="2">
    <source>
        <dbReference type="EMBL" id="ENO88897.1"/>
    </source>
</evidence>
<evidence type="ECO:0000256" key="1">
    <source>
        <dbReference type="SAM" id="Phobius"/>
    </source>
</evidence>
<dbReference type="EMBL" id="AMXE01000021">
    <property type="protein sequence ID" value="ENO88897.1"/>
    <property type="molecule type" value="Genomic_DNA"/>
</dbReference>
<evidence type="ECO:0000313" key="3">
    <source>
        <dbReference type="Proteomes" id="UP000013232"/>
    </source>
</evidence>
<gene>
    <name evidence="2" type="ORF">C666_07765</name>
</gene>